<evidence type="ECO:0008006" key="4">
    <source>
        <dbReference type="Google" id="ProtNLM"/>
    </source>
</evidence>
<evidence type="ECO:0000256" key="1">
    <source>
        <dbReference type="SAM" id="Phobius"/>
    </source>
</evidence>
<evidence type="ECO:0000313" key="3">
    <source>
        <dbReference type="Proteomes" id="UP000244855"/>
    </source>
</evidence>
<proteinExistence type="predicted"/>
<name>A0A2V1DYA7_9PLEO</name>
<dbReference type="AlphaFoldDB" id="A0A2V1DYA7"/>
<reference evidence="2 3" key="1">
    <citation type="journal article" date="2018" name="Sci. Rep.">
        <title>Comparative genomics provides insights into the lifestyle and reveals functional heterogeneity of dark septate endophytic fungi.</title>
        <authorList>
            <person name="Knapp D.G."/>
            <person name="Nemeth J.B."/>
            <person name="Barry K."/>
            <person name="Hainaut M."/>
            <person name="Henrissat B."/>
            <person name="Johnson J."/>
            <person name="Kuo A."/>
            <person name="Lim J.H.P."/>
            <person name="Lipzen A."/>
            <person name="Nolan M."/>
            <person name="Ohm R.A."/>
            <person name="Tamas L."/>
            <person name="Grigoriev I.V."/>
            <person name="Spatafora J.W."/>
            <person name="Nagy L.G."/>
            <person name="Kovacs G.M."/>
        </authorList>
    </citation>
    <scope>NUCLEOTIDE SEQUENCE [LARGE SCALE GENOMIC DNA]</scope>
    <source>
        <strain evidence="2 3">DSE2036</strain>
    </source>
</reference>
<keyword evidence="1" id="KW-0472">Membrane</keyword>
<keyword evidence="1" id="KW-0812">Transmembrane</keyword>
<evidence type="ECO:0000313" key="2">
    <source>
        <dbReference type="EMBL" id="PVI03029.1"/>
    </source>
</evidence>
<gene>
    <name evidence="2" type="ORF">DM02DRAFT_626249</name>
</gene>
<keyword evidence="1" id="KW-1133">Transmembrane helix</keyword>
<protein>
    <recommendedName>
        <fullName evidence="4">Transmembrane protein</fullName>
    </recommendedName>
</protein>
<accession>A0A2V1DYA7</accession>
<feature type="transmembrane region" description="Helical" evidence="1">
    <location>
        <begin position="58"/>
        <end position="81"/>
    </location>
</feature>
<keyword evidence="3" id="KW-1185">Reference proteome</keyword>
<dbReference type="EMBL" id="KZ805336">
    <property type="protein sequence ID" value="PVI03029.1"/>
    <property type="molecule type" value="Genomic_DNA"/>
</dbReference>
<organism evidence="2 3">
    <name type="scientific">Periconia macrospinosa</name>
    <dbReference type="NCBI Taxonomy" id="97972"/>
    <lineage>
        <taxon>Eukaryota</taxon>
        <taxon>Fungi</taxon>
        <taxon>Dikarya</taxon>
        <taxon>Ascomycota</taxon>
        <taxon>Pezizomycotina</taxon>
        <taxon>Dothideomycetes</taxon>
        <taxon>Pleosporomycetidae</taxon>
        <taxon>Pleosporales</taxon>
        <taxon>Massarineae</taxon>
        <taxon>Periconiaceae</taxon>
        <taxon>Periconia</taxon>
    </lineage>
</organism>
<sequence length="109" mass="12464">MNKARNFNGSFEVDKQHDQRKNWPRYPFNLGVLIRLLSMVAGSRHHTAKFVMKHGRSWFWSAHIIHFTISTLLLLSTPFLIHSNVVVILGKDSDDDFWAGGGALDLNAF</sequence>
<dbReference type="Proteomes" id="UP000244855">
    <property type="component" value="Unassembled WGS sequence"/>
</dbReference>